<dbReference type="InterPro" id="IPR036178">
    <property type="entry name" value="Formintransfe-cycloase-like_sf"/>
</dbReference>
<reference evidence="2 3" key="1">
    <citation type="submission" date="2021-03" db="EMBL/GenBank/DDBJ databases">
        <title>Microbacterium pauli sp. nov., isolated from microfiltered milk.</title>
        <authorList>
            <person name="Bellassi P."/>
            <person name="Fontana A."/>
            <person name="Callegari M.L."/>
            <person name="Lorenzo M."/>
            <person name="Cappa F."/>
        </authorList>
    </citation>
    <scope>NUCLEOTIDE SEQUENCE [LARGE SCALE GENOMIC DNA]</scope>
    <source>
        <strain evidence="2 3">DSM 18909</strain>
    </source>
</reference>
<dbReference type="RefSeq" id="WP_215488184.1">
    <property type="nucleotide sequence ID" value="NZ_BAAAPJ010000003.1"/>
</dbReference>
<evidence type="ECO:0000259" key="1">
    <source>
        <dbReference type="Pfam" id="PF04961"/>
    </source>
</evidence>
<organism evidence="2 3">
    <name type="scientific">Microbacterium flavum</name>
    <dbReference type="NCBI Taxonomy" id="415216"/>
    <lineage>
        <taxon>Bacteria</taxon>
        <taxon>Bacillati</taxon>
        <taxon>Actinomycetota</taxon>
        <taxon>Actinomycetes</taxon>
        <taxon>Micrococcales</taxon>
        <taxon>Microbacteriaceae</taxon>
        <taxon>Microbacterium</taxon>
    </lineage>
</organism>
<comment type="caution">
    <text evidence="2">The sequence shown here is derived from an EMBL/GenBank/DDBJ whole genome shotgun (WGS) entry which is preliminary data.</text>
</comment>
<dbReference type="SUPFAM" id="SSF101262">
    <property type="entry name" value="Methenyltetrahydrofolate cyclohydrolase-like"/>
    <property type="match status" value="1"/>
</dbReference>
<accession>A0ABS5XWQ2</accession>
<dbReference type="Pfam" id="PF04961">
    <property type="entry name" value="FTCD_C"/>
    <property type="match status" value="1"/>
</dbReference>
<dbReference type="InterPro" id="IPR007044">
    <property type="entry name" value="Cyclodeamin/CycHdrlase"/>
</dbReference>
<dbReference type="Proteomes" id="UP000740605">
    <property type="component" value="Unassembled WGS sequence"/>
</dbReference>
<protein>
    <submittedName>
        <fullName evidence="2">Cyclodeaminase/cyclohydrolase family protein</fullName>
    </submittedName>
</protein>
<evidence type="ECO:0000313" key="3">
    <source>
        <dbReference type="Proteomes" id="UP000740605"/>
    </source>
</evidence>
<gene>
    <name evidence="2" type="ORF">J0P97_12840</name>
</gene>
<dbReference type="Gene3D" id="1.20.120.680">
    <property type="entry name" value="Formiminotetrahydrofolate cyclodeaminase monomer, up-and-down helical bundle"/>
    <property type="match status" value="1"/>
</dbReference>
<dbReference type="EMBL" id="JAFLHG010000012">
    <property type="protein sequence ID" value="MBT8798950.1"/>
    <property type="molecule type" value="Genomic_DNA"/>
</dbReference>
<name>A0ABS5XWQ2_9MICO</name>
<sequence length="203" mass="20940">MPTSELSAARIDQWLEHLAAPVPEPGGGAAAGVVVATGAALVSMAAGYAAPGEQRDSVLDAASRARREALTAAEHDGRMSAALVAAFRRPPDDPDRARTVRETTVRAAQSSAELVVVARRLEGPLAWLERSGEPRLAPDVAVAARMLACGIRSTAVNIRCDISSAVEAGIDESTADRLRTALGEALAAAAQLDALADRVTATL</sequence>
<evidence type="ECO:0000313" key="2">
    <source>
        <dbReference type="EMBL" id="MBT8798950.1"/>
    </source>
</evidence>
<keyword evidence="3" id="KW-1185">Reference proteome</keyword>
<proteinExistence type="predicted"/>
<feature type="domain" description="Cyclodeaminase/cyclohydrolase" evidence="1">
    <location>
        <begin position="11"/>
        <end position="174"/>
    </location>
</feature>